<dbReference type="Pfam" id="PF01738">
    <property type="entry name" value="DLH"/>
    <property type="match status" value="1"/>
</dbReference>
<dbReference type="RefSeq" id="WP_345438272.1">
    <property type="nucleotide sequence ID" value="NZ_BAABHK010000015.1"/>
</dbReference>
<dbReference type="Gene3D" id="3.40.50.1820">
    <property type="entry name" value="alpha/beta hydrolase"/>
    <property type="match status" value="1"/>
</dbReference>
<sequence>MCHSVDALPPAAPVVTGGVAEHERLELTAADGNRFRAYRAAPAVPNGRNVLLLPDVRGLHPFYEALAHRFAEAGFHTLAADPYGRSAGTGPRDGSFDGMAYLALLEPAHVEADAAAAVAAIRERGSGPVFSVGFCLGGAYSWRLAAAGLGLAGAVGFYGPPRFFGDVTPRLSAPLLMLLAGNDVATPQEEFDALTAGFDAAGKEYETHVYDGAPHSFFDASYAEWRQECADAWHRILDFTRRHGGAGIS</sequence>
<dbReference type="PANTHER" id="PTHR46623:SF6">
    <property type="entry name" value="ALPHA_BETA-HYDROLASES SUPERFAMILY PROTEIN"/>
    <property type="match status" value="1"/>
</dbReference>
<evidence type="ECO:0000259" key="1">
    <source>
        <dbReference type="Pfam" id="PF01738"/>
    </source>
</evidence>
<gene>
    <name evidence="2" type="ORF">GCM10023196_080320</name>
</gene>
<name>A0ABP8UMJ0_9ACTN</name>
<evidence type="ECO:0000313" key="3">
    <source>
        <dbReference type="Proteomes" id="UP001501442"/>
    </source>
</evidence>
<dbReference type="GO" id="GO:0016787">
    <property type="term" value="F:hydrolase activity"/>
    <property type="evidence" value="ECO:0007669"/>
    <property type="project" value="UniProtKB-KW"/>
</dbReference>
<reference evidence="3" key="1">
    <citation type="journal article" date="2019" name="Int. J. Syst. Evol. Microbiol.">
        <title>The Global Catalogue of Microorganisms (GCM) 10K type strain sequencing project: providing services to taxonomists for standard genome sequencing and annotation.</title>
        <authorList>
            <consortium name="The Broad Institute Genomics Platform"/>
            <consortium name="The Broad Institute Genome Sequencing Center for Infectious Disease"/>
            <person name="Wu L."/>
            <person name="Ma J."/>
        </authorList>
    </citation>
    <scope>NUCLEOTIDE SEQUENCE [LARGE SCALE GENOMIC DNA]</scope>
    <source>
        <strain evidence="3">JCM 17939</strain>
    </source>
</reference>
<dbReference type="InterPro" id="IPR029058">
    <property type="entry name" value="AB_hydrolase_fold"/>
</dbReference>
<keyword evidence="3" id="KW-1185">Reference proteome</keyword>
<dbReference type="PANTHER" id="PTHR46623">
    <property type="entry name" value="CARBOXYMETHYLENEBUTENOLIDASE-RELATED"/>
    <property type="match status" value="1"/>
</dbReference>
<dbReference type="Proteomes" id="UP001501442">
    <property type="component" value="Unassembled WGS sequence"/>
</dbReference>
<organism evidence="2 3">
    <name type="scientific">Actinoallomurus vinaceus</name>
    <dbReference type="NCBI Taxonomy" id="1080074"/>
    <lineage>
        <taxon>Bacteria</taxon>
        <taxon>Bacillati</taxon>
        <taxon>Actinomycetota</taxon>
        <taxon>Actinomycetes</taxon>
        <taxon>Streptosporangiales</taxon>
        <taxon>Thermomonosporaceae</taxon>
        <taxon>Actinoallomurus</taxon>
    </lineage>
</organism>
<proteinExistence type="predicted"/>
<protein>
    <submittedName>
        <fullName evidence="2">Dienelactone hydrolase family protein</fullName>
    </submittedName>
</protein>
<comment type="caution">
    <text evidence="2">The sequence shown here is derived from an EMBL/GenBank/DDBJ whole genome shotgun (WGS) entry which is preliminary data.</text>
</comment>
<keyword evidence="2" id="KW-0378">Hydrolase</keyword>
<dbReference type="InterPro" id="IPR051049">
    <property type="entry name" value="Dienelactone_hydrolase-like"/>
</dbReference>
<dbReference type="SUPFAM" id="SSF53474">
    <property type="entry name" value="alpha/beta-Hydrolases"/>
    <property type="match status" value="1"/>
</dbReference>
<dbReference type="InterPro" id="IPR002925">
    <property type="entry name" value="Dienelactn_hydro"/>
</dbReference>
<feature type="domain" description="Dienelactone hydrolase" evidence="1">
    <location>
        <begin position="35"/>
        <end position="242"/>
    </location>
</feature>
<evidence type="ECO:0000313" key="2">
    <source>
        <dbReference type="EMBL" id="GAA4635319.1"/>
    </source>
</evidence>
<dbReference type="EMBL" id="BAABHK010000015">
    <property type="protein sequence ID" value="GAA4635319.1"/>
    <property type="molecule type" value="Genomic_DNA"/>
</dbReference>
<accession>A0ABP8UMJ0</accession>